<keyword evidence="2" id="KW-1185">Reference proteome</keyword>
<organism evidence="1 2">
    <name type="scientific">Virgibacillus salinus</name>
    <dbReference type="NCBI Taxonomy" id="553311"/>
    <lineage>
        <taxon>Bacteria</taxon>
        <taxon>Bacillati</taxon>
        <taxon>Bacillota</taxon>
        <taxon>Bacilli</taxon>
        <taxon>Bacillales</taxon>
        <taxon>Bacillaceae</taxon>
        <taxon>Virgibacillus</taxon>
    </lineage>
</organism>
<dbReference type="RefSeq" id="WP_092492148.1">
    <property type="nucleotide sequence ID" value="NZ_FNKD01000001.1"/>
</dbReference>
<dbReference type="InterPro" id="IPR038080">
    <property type="entry name" value="KapB_sf"/>
</dbReference>
<keyword evidence="1" id="KW-0808">Transferase</keyword>
<dbReference type="EMBL" id="FNKD01000001">
    <property type="protein sequence ID" value="SDQ29145.1"/>
    <property type="molecule type" value="Genomic_DNA"/>
</dbReference>
<dbReference type="STRING" id="553311.SAMN05216231_1349"/>
<protein>
    <submittedName>
        <fullName evidence="1">Kinase-associated protein B</fullName>
    </submittedName>
</protein>
<dbReference type="InterPro" id="IPR014916">
    <property type="entry name" value="KapB"/>
</dbReference>
<evidence type="ECO:0000313" key="2">
    <source>
        <dbReference type="Proteomes" id="UP000199444"/>
    </source>
</evidence>
<proteinExistence type="predicted"/>
<sequence>MTTITVGDTVRANYNSGKYIGEVMEDRGKRFLIKVLAVEKHPMQGDLHNPGQVDGVFFHERKALAHYEKMNVVKSAVHPFEGEVPDYNQSLHEAIDNQKQKLALKDSEFNQKALEWIKGLEEKYYTKSYYK</sequence>
<name>A0A1H0ZNN2_9BACI</name>
<gene>
    <name evidence="1" type="ORF">SAMN05216231_1349</name>
</gene>
<dbReference type="SMART" id="SM01298">
    <property type="entry name" value="KapB"/>
    <property type="match status" value="1"/>
</dbReference>
<dbReference type="Proteomes" id="UP000199444">
    <property type="component" value="Unassembled WGS sequence"/>
</dbReference>
<evidence type="ECO:0000313" key="1">
    <source>
        <dbReference type="EMBL" id="SDQ29145.1"/>
    </source>
</evidence>
<dbReference type="Gene3D" id="2.30.30.430">
    <property type="entry name" value="Kinase associated protein B domain"/>
    <property type="match status" value="1"/>
</dbReference>
<dbReference type="Pfam" id="PF08810">
    <property type="entry name" value="KapB"/>
    <property type="match status" value="1"/>
</dbReference>
<accession>A0A1H0ZNN2</accession>
<dbReference type="SUPFAM" id="SSF141251">
    <property type="entry name" value="Kinase-associated protein B-like"/>
    <property type="match status" value="1"/>
</dbReference>
<dbReference type="AlphaFoldDB" id="A0A1H0ZNN2"/>
<keyword evidence="1" id="KW-0418">Kinase</keyword>
<reference evidence="1 2" key="1">
    <citation type="submission" date="2016-10" db="EMBL/GenBank/DDBJ databases">
        <authorList>
            <person name="de Groot N.N."/>
        </authorList>
    </citation>
    <scope>NUCLEOTIDE SEQUENCE [LARGE SCALE GENOMIC DNA]</scope>
    <source>
        <strain evidence="1 2">CGMCC 1.10449</strain>
    </source>
</reference>
<dbReference type="GO" id="GO:0016301">
    <property type="term" value="F:kinase activity"/>
    <property type="evidence" value="ECO:0007669"/>
    <property type="project" value="UniProtKB-KW"/>
</dbReference>